<name>A0A5H2XKD9_PRUDU</name>
<feature type="non-terminal residue" evidence="1">
    <location>
        <position position="223"/>
    </location>
</feature>
<organism evidence="1">
    <name type="scientific">Prunus dulcis</name>
    <name type="common">Almond</name>
    <name type="synonym">Amygdalus dulcis</name>
    <dbReference type="NCBI Taxonomy" id="3755"/>
    <lineage>
        <taxon>Eukaryota</taxon>
        <taxon>Viridiplantae</taxon>
        <taxon>Streptophyta</taxon>
        <taxon>Embryophyta</taxon>
        <taxon>Tracheophyta</taxon>
        <taxon>Spermatophyta</taxon>
        <taxon>Magnoliopsida</taxon>
        <taxon>eudicotyledons</taxon>
        <taxon>Gunneridae</taxon>
        <taxon>Pentapetalae</taxon>
        <taxon>rosids</taxon>
        <taxon>fabids</taxon>
        <taxon>Rosales</taxon>
        <taxon>Rosaceae</taxon>
        <taxon>Amygdaloideae</taxon>
        <taxon>Amygdaleae</taxon>
        <taxon>Prunus</taxon>
    </lineage>
</organism>
<proteinExistence type="predicted"/>
<evidence type="ECO:0000313" key="1">
    <source>
        <dbReference type="EMBL" id="BBN68657.1"/>
    </source>
</evidence>
<dbReference type="EMBL" id="AP020851">
    <property type="protein sequence ID" value="BBN68657.1"/>
    <property type="molecule type" value="Genomic_DNA"/>
</dbReference>
<gene>
    <name evidence="1" type="ORF">Prudu_514S000600</name>
</gene>
<reference evidence="1" key="1">
    <citation type="journal article" date="2019" name="Science">
        <title>Mutation of a bHLH transcription factor allowed almond domestication.</title>
        <authorList>
            <person name="Sanchez-Perez R."/>
            <person name="Pavan S."/>
            <person name="Mazzeo R."/>
            <person name="Moldovan C."/>
            <person name="Aiese Cigliano R."/>
            <person name="Del Cueto J."/>
            <person name="Ricciardi F."/>
            <person name="Lotti C."/>
            <person name="Ricciardi L."/>
            <person name="Dicenta F."/>
            <person name="Lopez-Marques R.L."/>
            <person name="Lindberg Moller B."/>
        </authorList>
    </citation>
    <scope>NUCLEOTIDE SEQUENCE</scope>
</reference>
<dbReference type="Gene3D" id="3.40.50.720">
    <property type="entry name" value="NAD(P)-binding Rossmann-like Domain"/>
    <property type="match status" value="2"/>
</dbReference>
<accession>A0A5H2XKD9</accession>
<dbReference type="AlphaFoldDB" id="A0A5H2XKD9"/>
<feature type="non-terminal residue" evidence="1">
    <location>
        <position position="1"/>
    </location>
</feature>
<protein>
    <submittedName>
        <fullName evidence="1">Cinnamoyl coa reductase 1</fullName>
    </submittedName>
</protein>
<sequence>FYNTLSARIRFQQYQLNSLMKPNQKSKTKIIPQKPNCLCNRSWRLHCFWIVKLLLERGYTVRGTLRNPDDPKMWWSMSLVGVVILNSARTPRTGTAMESSGRAGSMGRGQGERVDLVVVNPVLVLGQLLQPTINASIIHVLKYLTGSAKTYANPVQAYVLHRGDVVEILAKFFPEYPIPTKVIHEGSAKMRKVSRLSDPLGKMRAIDLGEQTSVIPYSKISTK</sequence>